<feature type="signal peptide" evidence="1">
    <location>
        <begin position="1"/>
        <end position="21"/>
    </location>
</feature>
<evidence type="ECO:0008006" key="4">
    <source>
        <dbReference type="Google" id="ProtNLM"/>
    </source>
</evidence>
<dbReference type="AlphaFoldDB" id="R0H2G4"/>
<protein>
    <recommendedName>
        <fullName evidence="4">Prolamin-like domain-containing protein</fullName>
    </recommendedName>
</protein>
<accession>R0H2G4</accession>
<feature type="chain" id="PRO_5004351883" description="Prolamin-like domain-containing protein" evidence="1">
    <location>
        <begin position="22"/>
        <end position="112"/>
    </location>
</feature>
<dbReference type="EMBL" id="KB870811">
    <property type="protein sequence ID" value="EOA17693.1"/>
    <property type="molecule type" value="Genomic_DNA"/>
</dbReference>
<evidence type="ECO:0000313" key="2">
    <source>
        <dbReference type="EMBL" id="EOA17693.1"/>
    </source>
</evidence>
<proteinExistence type="predicted"/>
<reference evidence="3" key="1">
    <citation type="journal article" date="2013" name="Nat. Genet.">
        <title>The Capsella rubella genome and the genomic consequences of rapid mating system evolution.</title>
        <authorList>
            <person name="Slotte T."/>
            <person name="Hazzouri K.M."/>
            <person name="Agren J.A."/>
            <person name="Koenig D."/>
            <person name="Maumus F."/>
            <person name="Guo Y.L."/>
            <person name="Steige K."/>
            <person name="Platts A.E."/>
            <person name="Escobar J.S."/>
            <person name="Newman L.K."/>
            <person name="Wang W."/>
            <person name="Mandakova T."/>
            <person name="Vello E."/>
            <person name="Smith L.M."/>
            <person name="Henz S.R."/>
            <person name="Steffen J."/>
            <person name="Takuno S."/>
            <person name="Brandvain Y."/>
            <person name="Coop G."/>
            <person name="Andolfatto P."/>
            <person name="Hu T.T."/>
            <person name="Blanchette M."/>
            <person name="Clark R.M."/>
            <person name="Quesneville H."/>
            <person name="Nordborg M."/>
            <person name="Gaut B.S."/>
            <person name="Lysak M.A."/>
            <person name="Jenkins J."/>
            <person name="Grimwood J."/>
            <person name="Chapman J."/>
            <person name="Prochnik S."/>
            <person name="Shu S."/>
            <person name="Rokhsar D."/>
            <person name="Schmutz J."/>
            <person name="Weigel D."/>
            <person name="Wright S.I."/>
        </authorList>
    </citation>
    <scope>NUCLEOTIDE SEQUENCE [LARGE SCALE GENOMIC DNA]</scope>
    <source>
        <strain evidence="3">cv. Monte Gargano</strain>
    </source>
</reference>
<evidence type="ECO:0000313" key="3">
    <source>
        <dbReference type="Proteomes" id="UP000029121"/>
    </source>
</evidence>
<evidence type="ECO:0000256" key="1">
    <source>
        <dbReference type="SAM" id="SignalP"/>
    </source>
</evidence>
<organism evidence="2 3">
    <name type="scientific">Capsella rubella</name>
    <dbReference type="NCBI Taxonomy" id="81985"/>
    <lineage>
        <taxon>Eukaryota</taxon>
        <taxon>Viridiplantae</taxon>
        <taxon>Streptophyta</taxon>
        <taxon>Embryophyta</taxon>
        <taxon>Tracheophyta</taxon>
        <taxon>Spermatophyta</taxon>
        <taxon>Magnoliopsida</taxon>
        <taxon>eudicotyledons</taxon>
        <taxon>Gunneridae</taxon>
        <taxon>Pentapetalae</taxon>
        <taxon>rosids</taxon>
        <taxon>malvids</taxon>
        <taxon>Brassicales</taxon>
        <taxon>Brassicaceae</taxon>
        <taxon>Camelineae</taxon>
        <taxon>Capsella</taxon>
    </lineage>
</organism>
<keyword evidence="3" id="KW-1185">Reference proteome</keyword>
<keyword evidence="1" id="KW-0732">Signal</keyword>
<name>R0H2G4_9BRAS</name>
<dbReference type="Proteomes" id="UP000029121">
    <property type="component" value="Unassembled WGS sequence"/>
</dbReference>
<sequence length="112" mass="12215">MAHSILVAIVIFFGLIIMSSSSQISYSNNRKAMTTKEEEDPKGVLRLIHCSEEVKTVQSCFDAAGGIGKAISNGRRGTCCQKLNYLPMQCWPVLFPGKLFTSIAIKLVCLCG</sequence>
<gene>
    <name evidence="2" type="ORF">CARUB_v10006064mg</name>
</gene>